<feature type="compositionally biased region" description="Basic residues" evidence="1">
    <location>
        <begin position="68"/>
        <end position="78"/>
    </location>
</feature>
<dbReference type="PANTHER" id="PTHR24030:SF0">
    <property type="entry name" value="PROTEIN CMSS1"/>
    <property type="match status" value="1"/>
</dbReference>
<dbReference type="Proteomes" id="UP000007110">
    <property type="component" value="Unassembled WGS sequence"/>
</dbReference>
<evidence type="ECO:0008006" key="4">
    <source>
        <dbReference type="Google" id="ProtNLM"/>
    </source>
</evidence>
<evidence type="ECO:0000313" key="2">
    <source>
        <dbReference type="EnsemblMetazoa" id="XP_780354"/>
    </source>
</evidence>
<dbReference type="InParanoid" id="A0A7M7TG75"/>
<dbReference type="RefSeq" id="XP_780354.3">
    <property type="nucleotide sequence ID" value="XM_775261.5"/>
</dbReference>
<dbReference type="OrthoDB" id="1929311at2759"/>
<dbReference type="AlphaFoldDB" id="A0A7M7TG75"/>
<reference evidence="3" key="1">
    <citation type="submission" date="2015-02" db="EMBL/GenBank/DDBJ databases">
        <title>Genome sequencing for Strongylocentrotus purpuratus.</title>
        <authorList>
            <person name="Murali S."/>
            <person name="Liu Y."/>
            <person name="Vee V."/>
            <person name="English A."/>
            <person name="Wang M."/>
            <person name="Skinner E."/>
            <person name="Han Y."/>
            <person name="Muzny D.M."/>
            <person name="Worley K.C."/>
            <person name="Gibbs R.A."/>
        </authorList>
    </citation>
    <scope>NUCLEOTIDE SEQUENCE</scope>
</reference>
<dbReference type="EnsemblMetazoa" id="XM_775261">
    <property type="protein sequence ID" value="XP_780354"/>
    <property type="gene ID" value="LOC574859"/>
</dbReference>
<evidence type="ECO:0000256" key="1">
    <source>
        <dbReference type="SAM" id="MobiDB-lite"/>
    </source>
</evidence>
<keyword evidence="3" id="KW-1185">Reference proteome</keyword>
<dbReference type="KEGG" id="spu:574859"/>
<feature type="region of interest" description="Disordered" evidence="1">
    <location>
        <begin position="1"/>
        <end position="93"/>
    </location>
</feature>
<organism evidence="2 3">
    <name type="scientific">Strongylocentrotus purpuratus</name>
    <name type="common">Purple sea urchin</name>
    <dbReference type="NCBI Taxonomy" id="7668"/>
    <lineage>
        <taxon>Eukaryota</taxon>
        <taxon>Metazoa</taxon>
        <taxon>Echinodermata</taxon>
        <taxon>Eleutherozoa</taxon>
        <taxon>Echinozoa</taxon>
        <taxon>Echinoidea</taxon>
        <taxon>Euechinoidea</taxon>
        <taxon>Echinacea</taxon>
        <taxon>Camarodonta</taxon>
        <taxon>Echinidea</taxon>
        <taxon>Strongylocentrotidae</taxon>
        <taxon>Strongylocentrotus</taxon>
    </lineage>
</organism>
<name>A0A7M7TG75_STRPU</name>
<dbReference type="Pfam" id="PF14617">
    <property type="entry name" value="CMS1"/>
    <property type="match status" value="1"/>
</dbReference>
<reference evidence="2" key="2">
    <citation type="submission" date="2021-01" db="UniProtKB">
        <authorList>
            <consortium name="EnsemblMetazoa"/>
        </authorList>
    </citation>
    <scope>IDENTIFICATION</scope>
</reference>
<dbReference type="InterPro" id="IPR027417">
    <property type="entry name" value="P-loop_NTPase"/>
</dbReference>
<sequence length="284" mass="32240">MADDLGDEWWLDGDTTGGQGDIEPDVPPGVKHGQKKASTLRKENEQIKKKRKQPPTSEEQENKEQAKKAKKKKKKKNLTTHLASVGDQPGTKDDLQVSMATYYHDDLSTVEMEELILDDDCFLAPNYDKDPISGYLSRNIPTWTDMVDEHKKKEKTSNHSSIVLLLTSSAKRAVDLNRDTQAFKGTCVTAKLFAKHLRISEQEKYLSSHRVQFAVATPHRVSSLLESGSFTVDDMKYVVLDWNWRDAKLRRFVDIPELKKDLFGLLRKHLVPAANKGQLSFGLF</sequence>
<dbReference type="PANTHER" id="PTHR24030">
    <property type="entry name" value="PROTEIN CMSS1"/>
    <property type="match status" value="1"/>
</dbReference>
<dbReference type="FunCoup" id="A0A7M7TG75">
    <property type="interactions" value="625"/>
</dbReference>
<accession>A0A7M7TG75</accession>
<feature type="compositionally biased region" description="Acidic residues" evidence="1">
    <location>
        <begin position="1"/>
        <end position="11"/>
    </location>
</feature>
<protein>
    <recommendedName>
        <fullName evidence="4">Protein CMSS1</fullName>
    </recommendedName>
</protein>
<evidence type="ECO:0000313" key="3">
    <source>
        <dbReference type="Proteomes" id="UP000007110"/>
    </source>
</evidence>
<proteinExistence type="predicted"/>
<dbReference type="GeneID" id="574859"/>
<dbReference type="Gene3D" id="3.40.50.300">
    <property type="entry name" value="P-loop containing nucleotide triphosphate hydrolases"/>
    <property type="match status" value="1"/>
</dbReference>
<dbReference type="InterPro" id="IPR032704">
    <property type="entry name" value="Cms1"/>
</dbReference>
<dbReference type="OMA" id="XPKECFL"/>